<sequence length="100" mass="10471">MYDAAATVTYSTSVVAPTSDHPTLSNNPYGEVIAAVVCHLMSPLFSISCCQHCFVHGGLRISVTTTVAAWLESVTRVAASAIADCCRGAAIIANHHNLPL</sequence>
<protein>
    <submittedName>
        <fullName evidence="1">Uncharacterized protein</fullName>
    </submittedName>
</protein>
<evidence type="ECO:0000313" key="2">
    <source>
        <dbReference type="Proteomes" id="UP001177003"/>
    </source>
</evidence>
<keyword evidence="2" id="KW-1185">Reference proteome</keyword>
<reference evidence="1" key="1">
    <citation type="submission" date="2023-04" db="EMBL/GenBank/DDBJ databases">
        <authorList>
            <person name="Vijverberg K."/>
            <person name="Xiong W."/>
            <person name="Schranz E."/>
        </authorList>
    </citation>
    <scope>NUCLEOTIDE SEQUENCE</scope>
</reference>
<accession>A0AA35V3M4</accession>
<gene>
    <name evidence="1" type="ORF">LSALG_LOCUS10191</name>
</gene>
<proteinExistence type="predicted"/>
<name>A0AA35V3M4_LACSI</name>
<dbReference type="Proteomes" id="UP001177003">
    <property type="component" value="Chromosome 1"/>
</dbReference>
<dbReference type="EMBL" id="OX465077">
    <property type="protein sequence ID" value="CAI9269839.1"/>
    <property type="molecule type" value="Genomic_DNA"/>
</dbReference>
<organism evidence="1 2">
    <name type="scientific">Lactuca saligna</name>
    <name type="common">Willowleaf lettuce</name>
    <dbReference type="NCBI Taxonomy" id="75948"/>
    <lineage>
        <taxon>Eukaryota</taxon>
        <taxon>Viridiplantae</taxon>
        <taxon>Streptophyta</taxon>
        <taxon>Embryophyta</taxon>
        <taxon>Tracheophyta</taxon>
        <taxon>Spermatophyta</taxon>
        <taxon>Magnoliopsida</taxon>
        <taxon>eudicotyledons</taxon>
        <taxon>Gunneridae</taxon>
        <taxon>Pentapetalae</taxon>
        <taxon>asterids</taxon>
        <taxon>campanulids</taxon>
        <taxon>Asterales</taxon>
        <taxon>Asteraceae</taxon>
        <taxon>Cichorioideae</taxon>
        <taxon>Cichorieae</taxon>
        <taxon>Lactucinae</taxon>
        <taxon>Lactuca</taxon>
    </lineage>
</organism>
<evidence type="ECO:0000313" key="1">
    <source>
        <dbReference type="EMBL" id="CAI9269839.1"/>
    </source>
</evidence>
<dbReference type="AlphaFoldDB" id="A0AA35V3M4"/>